<dbReference type="RefSeq" id="WP_092690302.1">
    <property type="nucleotide sequence ID" value="NZ_FNBK01000005.1"/>
</dbReference>
<accession>A0A1G7JWX9</accession>
<sequence length="613" mass="67466">MSDATDETGRGASVERIRDAVDAVVTTLDGRQLAAPDREPVAEAVLSVLVVGDRLTVDSVALRHVPPDADPSASELATTLAEFGDAFDPTALRESVSDRDLRRLAGRLDDLDERVADAEQFPYEFVETAVEHEHGQPVRSLGYRSDDAADGSLAGATESVFAGPRAREQIEQVPRENPDAPLFVGTGTRAGRDASIEKDHLFRHRAIFGVTGYGKSTLLTNEFKQLVEAGAGGCFVDPKGDDSERLVEILPERRLDELRWLEPGSSRGAVSGFNFLELDLDPADPAYETALAALIEDLVALLGVNEVWGPHLNQLASETVTAVNAHNRARPDEPDLTLVDFAHLLTDPAARERFAERVAAADVDLDPDYADRFGAVPEATRTAVREALVPWIENPITRRLVAARDSEISVPRAVADGEILLVRMGGEPKELKRKLSMAVLRRIWSAIRARAERDRRDRDPFYLFCDEFDNVALADETITAMLSKSRSYRLSLTFCTQYPGQLPESVVEGLVSNCDTVVSFNPGSRRQAETYNSQLGVDVDTLTGESNYHAWLRTTLSESMERSAAFRVYTHPPFPPVRTRDERDRLIERALARDGWDPVDDPATSRLDGGDQV</sequence>
<protein>
    <submittedName>
        <fullName evidence="3">TraM recognition site of TraD and TraG</fullName>
    </submittedName>
</protein>
<organism evidence="3 4">
    <name type="scientific">Halorientalis regularis</name>
    <dbReference type="NCBI Taxonomy" id="660518"/>
    <lineage>
        <taxon>Archaea</taxon>
        <taxon>Methanobacteriati</taxon>
        <taxon>Methanobacteriota</taxon>
        <taxon>Stenosarchaea group</taxon>
        <taxon>Halobacteria</taxon>
        <taxon>Halobacteriales</taxon>
        <taxon>Haloarculaceae</taxon>
        <taxon>Halorientalis</taxon>
    </lineage>
</organism>
<keyword evidence="4" id="KW-1185">Reference proteome</keyword>
<evidence type="ECO:0000259" key="2">
    <source>
        <dbReference type="Pfam" id="PF12696"/>
    </source>
</evidence>
<dbReference type="InterPro" id="IPR051162">
    <property type="entry name" value="T4SS_component"/>
</dbReference>
<gene>
    <name evidence="3" type="ORF">SAMN05216218_10590</name>
</gene>
<feature type="domain" description="TraD/TraG TraM recognition site" evidence="2">
    <location>
        <begin position="460"/>
        <end position="540"/>
    </location>
</feature>
<dbReference type="Gene3D" id="3.40.50.300">
    <property type="entry name" value="P-loop containing nucleotide triphosphate hydrolases"/>
    <property type="match status" value="2"/>
</dbReference>
<evidence type="ECO:0000256" key="1">
    <source>
        <dbReference type="SAM" id="MobiDB-lite"/>
    </source>
</evidence>
<name>A0A1G7JWX9_9EURY</name>
<dbReference type="EMBL" id="FNBK01000005">
    <property type="protein sequence ID" value="SDF29450.1"/>
    <property type="molecule type" value="Genomic_DNA"/>
</dbReference>
<dbReference type="Proteomes" id="UP000199076">
    <property type="component" value="Unassembled WGS sequence"/>
</dbReference>
<dbReference type="SUPFAM" id="SSF52540">
    <property type="entry name" value="P-loop containing nucleoside triphosphate hydrolases"/>
    <property type="match status" value="1"/>
</dbReference>
<dbReference type="PANTHER" id="PTHR30121:SF6">
    <property type="entry name" value="SLR6007 PROTEIN"/>
    <property type="match status" value="1"/>
</dbReference>
<dbReference type="InterPro" id="IPR027417">
    <property type="entry name" value="P-loop_NTPase"/>
</dbReference>
<evidence type="ECO:0000313" key="3">
    <source>
        <dbReference type="EMBL" id="SDF29450.1"/>
    </source>
</evidence>
<dbReference type="OrthoDB" id="214394at2157"/>
<reference evidence="4" key="1">
    <citation type="submission" date="2016-10" db="EMBL/GenBank/DDBJ databases">
        <authorList>
            <person name="Varghese N."/>
            <person name="Submissions S."/>
        </authorList>
    </citation>
    <scope>NUCLEOTIDE SEQUENCE [LARGE SCALE GENOMIC DNA]</scope>
    <source>
        <strain evidence="4">IBRC-M 10760</strain>
    </source>
</reference>
<feature type="region of interest" description="Disordered" evidence="1">
    <location>
        <begin position="592"/>
        <end position="613"/>
    </location>
</feature>
<dbReference type="InterPro" id="IPR032689">
    <property type="entry name" value="TraG-D_C"/>
</dbReference>
<proteinExistence type="predicted"/>
<dbReference type="STRING" id="660518.SAMN05216218_10590"/>
<dbReference type="Pfam" id="PF12696">
    <property type="entry name" value="TraG-D_C"/>
    <property type="match status" value="1"/>
</dbReference>
<evidence type="ECO:0000313" key="4">
    <source>
        <dbReference type="Proteomes" id="UP000199076"/>
    </source>
</evidence>
<dbReference type="AlphaFoldDB" id="A0A1G7JWX9"/>
<dbReference type="PANTHER" id="PTHR30121">
    <property type="entry name" value="UNCHARACTERIZED PROTEIN YJGR-RELATED"/>
    <property type="match status" value="1"/>
</dbReference>